<gene>
    <name evidence="6" type="ORF">ET33_17325</name>
</gene>
<dbReference type="EMBL" id="JNVM01000023">
    <property type="protein sequence ID" value="KEQ23386.1"/>
    <property type="molecule type" value="Genomic_DNA"/>
</dbReference>
<dbReference type="PANTHER" id="PTHR30514">
    <property type="entry name" value="GLUCOKINASE"/>
    <property type="match status" value="1"/>
</dbReference>
<keyword evidence="1" id="KW-0805">Transcription regulation</keyword>
<dbReference type="Proteomes" id="UP000028123">
    <property type="component" value="Unassembled WGS sequence"/>
</dbReference>
<dbReference type="PANTHER" id="PTHR30514:SF1">
    <property type="entry name" value="HTH-TYPE TRANSCRIPTIONAL REGULATOR HEXR-RELATED"/>
    <property type="match status" value="1"/>
</dbReference>
<dbReference type="SUPFAM" id="SSF53697">
    <property type="entry name" value="SIS domain"/>
    <property type="match status" value="1"/>
</dbReference>
<feature type="domain" description="HTH rpiR-type" evidence="4">
    <location>
        <begin position="2"/>
        <end position="78"/>
    </location>
</feature>
<accession>A0A081NY63</accession>
<dbReference type="InterPro" id="IPR046348">
    <property type="entry name" value="SIS_dom_sf"/>
</dbReference>
<keyword evidence="7" id="KW-1185">Reference proteome</keyword>
<evidence type="ECO:0008006" key="8">
    <source>
        <dbReference type="Google" id="ProtNLM"/>
    </source>
</evidence>
<dbReference type="PROSITE" id="PS51464">
    <property type="entry name" value="SIS"/>
    <property type="match status" value="1"/>
</dbReference>
<dbReference type="RefSeq" id="WP_036689062.1">
    <property type="nucleotide sequence ID" value="NZ_FYEP01000040.1"/>
</dbReference>
<dbReference type="PROSITE" id="PS51071">
    <property type="entry name" value="HTH_RPIR"/>
    <property type="match status" value="1"/>
</dbReference>
<dbReference type="InterPro" id="IPR047640">
    <property type="entry name" value="RpiR-like"/>
</dbReference>
<dbReference type="GO" id="GO:0097367">
    <property type="term" value="F:carbohydrate derivative binding"/>
    <property type="evidence" value="ECO:0007669"/>
    <property type="project" value="InterPro"/>
</dbReference>
<dbReference type="InterPro" id="IPR001347">
    <property type="entry name" value="SIS_dom"/>
</dbReference>
<dbReference type="GO" id="GO:0003700">
    <property type="term" value="F:DNA-binding transcription factor activity"/>
    <property type="evidence" value="ECO:0007669"/>
    <property type="project" value="InterPro"/>
</dbReference>
<dbReference type="InterPro" id="IPR036388">
    <property type="entry name" value="WH-like_DNA-bd_sf"/>
</dbReference>
<evidence type="ECO:0000313" key="6">
    <source>
        <dbReference type="EMBL" id="KEQ23386.1"/>
    </source>
</evidence>
<keyword evidence="3" id="KW-0804">Transcription</keyword>
<name>A0A081NY63_9BACL</name>
<dbReference type="Gene3D" id="3.40.50.10490">
    <property type="entry name" value="Glucose-6-phosphate isomerase like protein, domain 1"/>
    <property type="match status" value="1"/>
</dbReference>
<dbReference type="CDD" id="cd05013">
    <property type="entry name" value="SIS_RpiR"/>
    <property type="match status" value="1"/>
</dbReference>
<keyword evidence="2" id="KW-0238">DNA-binding</keyword>
<dbReference type="Pfam" id="PF01380">
    <property type="entry name" value="SIS"/>
    <property type="match status" value="1"/>
</dbReference>
<dbReference type="InterPro" id="IPR000281">
    <property type="entry name" value="HTH_RpiR"/>
</dbReference>
<dbReference type="InterPro" id="IPR035472">
    <property type="entry name" value="RpiR-like_SIS"/>
</dbReference>
<sequence>MNNAGVLLQSMLDTLHPAEKRVAEYILKHQQQISQISVQKLAEDTETSVATVARLAQRAGFSGYRELKFALLSTTAAIPKEDDHFDDIRPGMESAQVIQQLTCWAKKCIEDTAQVLSPEQVERAVTALLNASKTAFFGVGSSSFVAMDASFKWIRLNRWSFVYSDPQVMLLSGVMLQPGDVLVAISYSGKTKETLEVAAMAKEHGATVISITQVGNNPLHQMADIGLWVTATEAGMKRGDIGSRLAQTHVIDILYMSMISRNFTDAVMQLEETYTMVRQKRKD</sequence>
<protein>
    <recommendedName>
        <fullName evidence="8">RpiR family transcriptional regulator</fullName>
    </recommendedName>
</protein>
<evidence type="ECO:0000256" key="1">
    <source>
        <dbReference type="ARBA" id="ARBA00023015"/>
    </source>
</evidence>
<comment type="caution">
    <text evidence="6">The sequence shown here is derived from an EMBL/GenBank/DDBJ whole genome shotgun (WGS) entry which is preliminary data.</text>
</comment>
<dbReference type="AlphaFoldDB" id="A0A081NY63"/>
<evidence type="ECO:0000313" key="7">
    <source>
        <dbReference type="Proteomes" id="UP000028123"/>
    </source>
</evidence>
<dbReference type="SUPFAM" id="SSF46689">
    <property type="entry name" value="Homeodomain-like"/>
    <property type="match status" value="1"/>
</dbReference>
<dbReference type="GO" id="GO:0003677">
    <property type="term" value="F:DNA binding"/>
    <property type="evidence" value="ECO:0007669"/>
    <property type="project" value="UniProtKB-KW"/>
</dbReference>
<dbReference type="OrthoDB" id="370421at2"/>
<reference evidence="6 7" key="1">
    <citation type="submission" date="2014-06" db="EMBL/GenBank/DDBJ databases">
        <title>Draft genome sequence of Paenibacillus sp. MSt1.</title>
        <authorList>
            <person name="Aw Y.K."/>
            <person name="Ong K.S."/>
            <person name="Gan H.M."/>
            <person name="Lee S.M."/>
        </authorList>
    </citation>
    <scope>NUCLEOTIDE SEQUENCE [LARGE SCALE GENOMIC DNA]</scope>
    <source>
        <strain evidence="6 7">MSt1</strain>
    </source>
</reference>
<evidence type="ECO:0000256" key="2">
    <source>
        <dbReference type="ARBA" id="ARBA00023125"/>
    </source>
</evidence>
<organism evidence="6 7">
    <name type="scientific">Paenibacillus tyrfis</name>
    <dbReference type="NCBI Taxonomy" id="1501230"/>
    <lineage>
        <taxon>Bacteria</taxon>
        <taxon>Bacillati</taxon>
        <taxon>Bacillota</taxon>
        <taxon>Bacilli</taxon>
        <taxon>Bacillales</taxon>
        <taxon>Paenibacillaceae</taxon>
        <taxon>Paenibacillus</taxon>
    </lineage>
</organism>
<proteinExistence type="predicted"/>
<feature type="domain" description="SIS" evidence="5">
    <location>
        <begin position="124"/>
        <end position="264"/>
    </location>
</feature>
<evidence type="ECO:0000256" key="3">
    <source>
        <dbReference type="ARBA" id="ARBA00023163"/>
    </source>
</evidence>
<dbReference type="eggNOG" id="COG1737">
    <property type="taxonomic scope" value="Bacteria"/>
</dbReference>
<evidence type="ECO:0000259" key="5">
    <source>
        <dbReference type="PROSITE" id="PS51464"/>
    </source>
</evidence>
<dbReference type="GO" id="GO:1901135">
    <property type="term" value="P:carbohydrate derivative metabolic process"/>
    <property type="evidence" value="ECO:0007669"/>
    <property type="project" value="InterPro"/>
</dbReference>
<dbReference type="InterPro" id="IPR009057">
    <property type="entry name" value="Homeodomain-like_sf"/>
</dbReference>
<dbReference type="Gene3D" id="1.10.10.10">
    <property type="entry name" value="Winged helix-like DNA-binding domain superfamily/Winged helix DNA-binding domain"/>
    <property type="match status" value="1"/>
</dbReference>
<dbReference type="Pfam" id="PF01418">
    <property type="entry name" value="HTH_6"/>
    <property type="match status" value="1"/>
</dbReference>
<evidence type="ECO:0000259" key="4">
    <source>
        <dbReference type="PROSITE" id="PS51071"/>
    </source>
</evidence>